<comment type="caution">
    <text evidence="1">The sequence shown here is derived from an EMBL/GenBank/DDBJ whole genome shotgun (WGS) entry which is preliminary data.</text>
</comment>
<keyword evidence="2" id="KW-1185">Reference proteome</keyword>
<sequence length="216" mass="25232">MHFSRSLLLLLMALLGVGENQSLGQETAQPDTRAVSLGYVFTDLFLYNFNFQLEWKPTEEPYSALLFYGSGIRPNLFSPRVVDINKQRLELGVRRYFSSANLSERYFLQASAQWVDGTAYYDDVRQVLVENQNGQRYYADYDFRNRYDFNQYGLNLGVGRRDESKYYFLDLAMSVGYRFKSEYVEDIEEEVNYFGSSGYEGVTFRFAATLGLKYDY</sequence>
<dbReference type="EMBL" id="WBVQ01000001">
    <property type="protein sequence ID" value="KAB2817004.1"/>
    <property type="molecule type" value="Genomic_DNA"/>
</dbReference>
<dbReference type="Proteomes" id="UP000484164">
    <property type="component" value="Unassembled WGS sequence"/>
</dbReference>
<protein>
    <submittedName>
        <fullName evidence="1">Uncharacterized protein</fullName>
    </submittedName>
</protein>
<accession>A0A6L3ZGM7</accession>
<organism evidence="1 2">
    <name type="scientific">Phaeocystidibacter marisrubri</name>
    <dbReference type="NCBI Taxonomy" id="1577780"/>
    <lineage>
        <taxon>Bacteria</taxon>
        <taxon>Pseudomonadati</taxon>
        <taxon>Bacteroidota</taxon>
        <taxon>Flavobacteriia</taxon>
        <taxon>Flavobacteriales</taxon>
        <taxon>Phaeocystidibacteraceae</taxon>
        <taxon>Phaeocystidibacter</taxon>
    </lineage>
</organism>
<name>A0A6L3ZGM7_9FLAO</name>
<evidence type="ECO:0000313" key="2">
    <source>
        <dbReference type="Proteomes" id="UP000484164"/>
    </source>
</evidence>
<gene>
    <name evidence="1" type="ORF">F8C82_01015</name>
</gene>
<reference evidence="1 2" key="1">
    <citation type="submission" date="2019-10" db="EMBL/GenBank/DDBJ databases">
        <title>Genome sequence of Phaeocystidibacter marisrubri JCM30614 (type strain).</title>
        <authorList>
            <person name="Bowman J.P."/>
        </authorList>
    </citation>
    <scope>NUCLEOTIDE SEQUENCE [LARGE SCALE GENOMIC DNA]</scope>
    <source>
        <strain evidence="1 2">JCM 30614</strain>
    </source>
</reference>
<dbReference type="RefSeq" id="WP_151691576.1">
    <property type="nucleotide sequence ID" value="NZ_BMGX01000002.1"/>
</dbReference>
<evidence type="ECO:0000313" key="1">
    <source>
        <dbReference type="EMBL" id="KAB2817004.1"/>
    </source>
</evidence>
<dbReference type="AlphaFoldDB" id="A0A6L3ZGM7"/>
<proteinExistence type="predicted"/>